<dbReference type="OMA" id="HNQQGDP"/>
<protein>
    <recommendedName>
        <fullName evidence="4">Short-chain dehydrogenase/reductase SDR</fullName>
    </recommendedName>
</protein>
<evidence type="ECO:0000313" key="2">
    <source>
        <dbReference type="EMBL" id="EGC35528.1"/>
    </source>
</evidence>
<dbReference type="Proteomes" id="UP000001064">
    <property type="component" value="Unassembled WGS sequence"/>
</dbReference>
<dbReference type="GeneID" id="10501286"/>
<sequence>MTSQKERKVFFVSGASKGLGLILTKQILERGFNCASTSRNKEQLVKNLKEYSFVTNENFLPLEVDLSSDESIKKSIDETIAKFGRIDVVINNAGYSQCGTVEELTDKEVRDQFECNVFGVIGIIRNAAPYLRKNKKFPEGPRIINITSVGGFTGNFPTFSVYCSTKFAIEGLSEGLAADLKEFNVHVSTVLLGYFRTSFLEKGSVSVPSHPINEYTAVRKAQEMHQNSINGKQLGDPEKGAKAIIDFSLKQNPELHFFVGSDSIKIAEETIERLKGDIKANIEASMSTDHKN</sequence>
<dbReference type="EMBL" id="GL871057">
    <property type="protein sequence ID" value="EGC35528.1"/>
    <property type="molecule type" value="Genomic_DNA"/>
</dbReference>
<dbReference type="PRINTS" id="PR00080">
    <property type="entry name" value="SDRFAMILY"/>
</dbReference>
<dbReference type="PRINTS" id="PR00081">
    <property type="entry name" value="GDHRDH"/>
</dbReference>
<dbReference type="InterPro" id="IPR020904">
    <property type="entry name" value="Sc_DH/Rdtase_CS"/>
</dbReference>
<dbReference type="STRING" id="5786.F0ZKK6"/>
<dbReference type="RefSeq" id="XP_003287954.1">
    <property type="nucleotide sequence ID" value="XM_003287906.1"/>
</dbReference>
<gene>
    <name evidence="2" type="ORF">DICPUDRAFT_87819</name>
</gene>
<proteinExistence type="inferred from homology"/>
<dbReference type="PANTHER" id="PTHR43976">
    <property type="entry name" value="SHORT CHAIN DEHYDROGENASE"/>
    <property type="match status" value="1"/>
</dbReference>
<dbReference type="VEuPathDB" id="AmoebaDB:DICPUDRAFT_87819"/>
<dbReference type="InterPro" id="IPR036291">
    <property type="entry name" value="NAD(P)-bd_dom_sf"/>
</dbReference>
<dbReference type="SUPFAM" id="SSF51735">
    <property type="entry name" value="NAD(P)-binding Rossmann-fold domains"/>
    <property type="match status" value="1"/>
</dbReference>
<dbReference type="AlphaFoldDB" id="F0ZKK6"/>
<evidence type="ECO:0000313" key="3">
    <source>
        <dbReference type="Proteomes" id="UP000001064"/>
    </source>
</evidence>
<reference evidence="3" key="1">
    <citation type="journal article" date="2011" name="Genome Biol.">
        <title>Comparative genomics of the social amoebae Dictyostelium discoideum and Dictyostelium purpureum.</title>
        <authorList>
            <consortium name="US DOE Joint Genome Institute (JGI-PGF)"/>
            <person name="Sucgang R."/>
            <person name="Kuo A."/>
            <person name="Tian X."/>
            <person name="Salerno W."/>
            <person name="Parikh A."/>
            <person name="Feasley C.L."/>
            <person name="Dalin E."/>
            <person name="Tu H."/>
            <person name="Huang E."/>
            <person name="Barry K."/>
            <person name="Lindquist E."/>
            <person name="Shapiro H."/>
            <person name="Bruce D."/>
            <person name="Schmutz J."/>
            <person name="Salamov A."/>
            <person name="Fey P."/>
            <person name="Gaudet P."/>
            <person name="Anjard C."/>
            <person name="Babu M.M."/>
            <person name="Basu S."/>
            <person name="Bushmanova Y."/>
            <person name="van der Wel H."/>
            <person name="Katoh-Kurasawa M."/>
            <person name="Dinh C."/>
            <person name="Coutinho P.M."/>
            <person name="Saito T."/>
            <person name="Elias M."/>
            <person name="Schaap P."/>
            <person name="Kay R.R."/>
            <person name="Henrissat B."/>
            <person name="Eichinger L."/>
            <person name="Rivero F."/>
            <person name="Putnam N.H."/>
            <person name="West C.M."/>
            <person name="Loomis W.F."/>
            <person name="Chisholm R.L."/>
            <person name="Shaulsky G."/>
            <person name="Strassmann J.E."/>
            <person name="Queller D.C."/>
            <person name="Kuspa A."/>
            <person name="Grigoriev I.V."/>
        </authorList>
    </citation>
    <scope>NUCLEOTIDE SEQUENCE [LARGE SCALE GENOMIC DNA]</scope>
    <source>
        <strain evidence="3">QSDP1</strain>
    </source>
</reference>
<dbReference type="CDD" id="cd05374">
    <property type="entry name" value="17beta-HSD-like_SDR_c"/>
    <property type="match status" value="1"/>
</dbReference>
<dbReference type="eggNOG" id="KOG1205">
    <property type="taxonomic scope" value="Eukaryota"/>
</dbReference>
<dbReference type="PROSITE" id="PS00061">
    <property type="entry name" value="ADH_SHORT"/>
    <property type="match status" value="1"/>
</dbReference>
<keyword evidence="3" id="KW-1185">Reference proteome</keyword>
<dbReference type="InterPro" id="IPR051911">
    <property type="entry name" value="SDR_oxidoreductase"/>
</dbReference>
<dbReference type="Gene3D" id="3.40.50.720">
    <property type="entry name" value="NAD(P)-binding Rossmann-like Domain"/>
    <property type="match status" value="1"/>
</dbReference>
<organism evidence="2 3">
    <name type="scientific">Dictyostelium purpureum</name>
    <name type="common">Slime mold</name>
    <dbReference type="NCBI Taxonomy" id="5786"/>
    <lineage>
        <taxon>Eukaryota</taxon>
        <taxon>Amoebozoa</taxon>
        <taxon>Evosea</taxon>
        <taxon>Eumycetozoa</taxon>
        <taxon>Dictyostelia</taxon>
        <taxon>Dictyosteliales</taxon>
        <taxon>Dictyosteliaceae</taxon>
        <taxon>Dictyostelium</taxon>
    </lineage>
</organism>
<dbReference type="InParanoid" id="F0ZKK6"/>
<evidence type="ECO:0000256" key="1">
    <source>
        <dbReference type="RuleBase" id="RU000363"/>
    </source>
</evidence>
<name>F0ZKK6_DICPU</name>
<dbReference type="OrthoDB" id="13950at2759"/>
<dbReference type="PANTHER" id="PTHR43976:SF7">
    <property type="entry name" value="SHORT-CHAIN DEHYDROGENASE_REDUCTASE FAMILY PROTEIN"/>
    <property type="match status" value="1"/>
</dbReference>
<dbReference type="Pfam" id="PF00106">
    <property type="entry name" value="adh_short"/>
    <property type="match status" value="1"/>
</dbReference>
<comment type="similarity">
    <text evidence="1">Belongs to the short-chain dehydrogenases/reductases (SDR) family.</text>
</comment>
<dbReference type="InterPro" id="IPR002347">
    <property type="entry name" value="SDR_fam"/>
</dbReference>
<dbReference type="KEGG" id="dpp:DICPUDRAFT_87819"/>
<evidence type="ECO:0008006" key="4">
    <source>
        <dbReference type="Google" id="ProtNLM"/>
    </source>
</evidence>
<accession>F0ZKK6</accession>